<sequence length="339" mass="40723">MCFFGKVDMDNYIVLDLEWNQSPNGREHSNKDLPFEIIEIGAIKLNSRLETVDEFHRVIKPTVYKKIHFKVHEVVQIGIWELKKKGVPFVDAINDFFEFCEMDNKQKKKILCTWGNLDLVELQRNMKFYNVENKFEYPFFYYDLQKLFNIKFQNAQQERIPLERAVNMLNIEVERPFHHAFDDACYTVKVMQRMDFFSVSEYYSLDYYRVPRNADEEIYLHFSGYSKFVSTLFDTKEEAISDKHNSDLICDRCNRMLKKKIRWFSTNQRNYYCIGICPEHGYVKGKIRVRKSDDKYYVIKTTKVVDAAVFEEVREKYEESRKKRLIKSKRKSLNNLGDI</sequence>
<accession>E6LQG5</accession>
<dbReference type="PANTHER" id="PTHR23044:SF61">
    <property type="entry name" value="3'-5' EXORIBONUCLEASE 1-RELATED"/>
    <property type="match status" value="1"/>
</dbReference>
<keyword evidence="3 5" id="KW-0269">Exonuclease</keyword>
<dbReference type="PANTHER" id="PTHR23044">
    <property type="entry name" value="3'-5' EXONUCLEASE ERI1-RELATED"/>
    <property type="match status" value="1"/>
</dbReference>
<dbReference type="EMBL" id="AEPW01000085">
    <property type="protein sequence ID" value="EFU75904.1"/>
    <property type="molecule type" value="Genomic_DNA"/>
</dbReference>
<evidence type="ECO:0000256" key="3">
    <source>
        <dbReference type="ARBA" id="ARBA00022839"/>
    </source>
</evidence>
<dbReference type="GO" id="GO:0003676">
    <property type="term" value="F:nucleic acid binding"/>
    <property type="evidence" value="ECO:0007669"/>
    <property type="project" value="InterPro"/>
</dbReference>
<comment type="caution">
    <text evidence="5">The sequence shown here is derived from an EMBL/GenBank/DDBJ whole genome shotgun (WGS) entry which is preliminary data.</text>
</comment>
<dbReference type="RefSeq" id="WP_008751964.1">
    <property type="nucleotide sequence ID" value="NZ_GL622296.1"/>
</dbReference>
<dbReference type="SUPFAM" id="SSF53098">
    <property type="entry name" value="Ribonuclease H-like"/>
    <property type="match status" value="1"/>
</dbReference>
<proteinExistence type="predicted"/>
<evidence type="ECO:0000313" key="6">
    <source>
        <dbReference type="Proteomes" id="UP000003434"/>
    </source>
</evidence>
<feature type="domain" description="Exonuclease" evidence="4">
    <location>
        <begin position="11"/>
        <end position="200"/>
    </location>
</feature>
<dbReference type="InterPro" id="IPR036397">
    <property type="entry name" value="RNaseH_sf"/>
</dbReference>
<evidence type="ECO:0000256" key="1">
    <source>
        <dbReference type="ARBA" id="ARBA00022722"/>
    </source>
</evidence>
<name>E6LQG5_9FIRM</name>
<dbReference type="CDD" id="cd06133">
    <property type="entry name" value="ERI-1_3'hExo_like"/>
    <property type="match status" value="1"/>
</dbReference>
<evidence type="ECO:0000259" key="4">
    <source>
        <dbReference type="SMART" id="SM00479"/>
    </source>
</evidence>
<dbReference type="InterPro" id="IPR012337">
    <property type="entry name" value="RNaseH-like_sf"/>
</dbReference>
<dbReference type="InterPro" id="IPR013520">
    <property type="entry name" value="Ribonucl_H"/>
</dbReference>
<dbReference type="eggNOG" id="COG5018">
    <property type="taxonomic scope" value="Bacteria"/>
</dbReference>
<keyword evidence="1" id="KW-0540">Nuclease</keyword>
<dbReference type="InterPro" id="IPR051274">
    <property type="entry name" value="3-5_Exoribonuclease"/>
</dbReference>
<dbReference type="Pfam" id="PF00929">
    <property type="entry name" value="RNase_T"/>
    <property type="match status" value="1"/>
</dbReference>
<keyword evidence="2" id="KW-0378">Hydrolase</keyword>
<organism evidence="5 6">
    <name type="scientific">Lachnoanaerobaculum saburreum DSM 3986</name>
    <dbReference type="NCBI Taxonomy" id="887325"/>
    <lineage>
        <taxon>Bacteria</taxon>
        <taxon>Bacillati</taxon>
        <taxon>Bacillota</taxon>
        <taxon>Clostridia</taxon>
        <taxon>Lachnospirales</taxon>
        <taxon>Lachnospiraceae</taxon>
        <taxon>Lachnoanaerobaculum</taxon>
    </lineage>
</organism>
<dbReference type="Proteomes" id="UP000003434">
    <property type="component" value="Unassembled WGS sequence"/>
</dbReference>
<dbReference type="SMART" id="SM00479">
    <property type="entry name" value="EXOIII"/>
    <property type="match status" value="1"/>
</dbReference>
<evidence type="ECO:0000256" key="2">
    <source>
        <dbReference type="ARBA" id="ARBA00022801"/>
    </source>
</evidence>
<protein>
    <submittedName>
        <fullName evidence="5">Exonuclease</fullName>
    </submittedName>
</protein>
<gene>
    <name evidence="5" type="ORF">HMPREF0381_2200</name>
</gene>
<dbReference type="InterPro" id="IPR047201">
    <property type="entry name" value="ERI-1_3'hExo-like"/>
</dbReference>
<dbReference type="Gene3D" id="3.30.420.10">
    <property type="entry name" value="Ribonuclease H-like superfamily/Ribonuclease H"/>
    <property type="match status" value="1"/>
</dbReference>
<dbReference type="AlphaFoldDB" id="E6LQG5"/>
<evidence type="ECO:0000313" key="5">
    <source>
        <dbReference type="EMBL" id="EFU75904.1"/>
    </source>
</evidence>
<reference evidence="5 6" key="1">
    <citation type="submission" date="2010-12" db="EMBL/GenBank/DDBJ databases">
        <authorList>
            <person name="Muzny D."/>
            <person name="Qin X."/>
            <person name="Deng J."/>
            <person name="Jiang H."/>
            <person name="Liu Y."/>
            <person name="Qu J."/>
            <person name="Song X.-Z."/>
            <person name="Zhang L."/>
            <person name="Thornton R."/>
            <person name="Coyle M."/>
            <person name="Francisco L."/>
            <person name="Jackson L."/>
            <person name="Javaid M."/>
            <person name="Korchina V."/>
            <person name="Kovar C."/>
            <person name="Mata R."/>
            <person name="Mathew T."/>
            <person name="Ngo R."/>
            <person name="Nguyen L."/>
            <person name="Nguyen N."/>
            <person name="Okwuonu G."/>
            <person name="Ongeri F."/>
            <person name="Pham C."/>
            <person name="Simmons D."/>
            <person name="Wilczek-Boney K."/>
            <person name="Hale W."/>
            <person name="Jakkamsetti A."/>
            <person name="Pham P."/>
            <person name="Ruth R."/>
            <person name="San Lucas F."/>
            <person name="Warren J."/>
            <person name="Zhang J."/>
            <person name="Zhao Z."/>
            <person name="Zhou C."/>
            <person name="Zhu D."/>
            <person name="Lee S."/>
            <person name="Bess C."/>
            <person name="Blankenburg K."/>
            <person name="Forbes L."/>
            <person name="Fu Q."/>
            <person name="Gubbala S."/>
            <person name="Hirani K."/>
            <person name="Jayaseelan J.C."/>
            <person name="Lara F."/>
            <person name="Munidasa M."/>
            <person name="Palculict T."/>
            <person name="Patil S."/>
            <person name="Pu L.-L."/>
            <person name="Saada N."/>
            <person name="Tang L."/>
            <person name="Weissenberger G."/>
            <person name="Zhu Y."/>
            <person name="Hemphill L."/>
            <person name="Shang Y."/>
            <person name="Youmans B."/>
            <person name="Ayvaz T."/>
            <person name="Ross M."/>
            <person name="Santibanez J."/>
            <person name="Aqrawi P."/>
            <person name="Gross S."/>
            <person name="Joshi V."/>
            <person name="Fowler G."/>
            <person name="Nazareth L."/>
            <person name="Reid J."/>
            <person name="Worley K."/>
            <person name="Petrosino J."/>
            <person name="Highlander S."/>
            <person name="Gibbs R."/>
        </authorList>
    </citation>
    <scope>NUCLEOTIDE SEQUENCE [LARGE SCALE GENOMIC DNA]</scope>
    <source>
        <strain evidence="5 6">DSM 3986</strain>
    </source>
</reference>
<dbReference type="HOGENOM" id="CLU_037266_3_0_9"/>
<dbReference type="GO" id="GO:0000175">
    <property type="term" value="F:3'-5'-RNA exonuclease activity"/>
    <property type="evidence" value="ECO:0007669"/>
    <property type="project" value="InterPro"/>
</dbReference>